<dbReference type="CDD" id="cd00041">
    <property type="entry name" value="CUB"/>
    <property type="match status" value="1"/>
</dbReference>
<evidence type="ECO:0000259" key="5">
    <source>
        <dbReference type="PROSITE" id="PS01180"/>
    </source>
</evidence>
<evidence type="ECO:0000256" key="3">
    <source>
        <dbReference type="SAM" id="Phobius"/>
    </source>
</evidence>
<dbReference type="RefSeq" id="XP_022345683.1">
    <property type="nucleotide sequence ID" value="XM_022489975.1"/>
</dbReference>
<keyword evidence="3" id="KW-0812">Transmembrane</keyword>
<dbReference type="SMR" id="A0A8B8F1K2"/>
<dbReference type="PANTHER" id="PTHR24255">
    <property type="entry name" value="COMPLEMENT COMPONENT 1, S SUBCOMPONENT-RELATED"/>
    <property type="match status" value="1"/>
</dbReference>
<keyword evidence="1" id="KW-1015">Disulfide bond</keyword>
<dbReference type="SMART" id="SM00042">
    <property type="entry name" value="CUB"/>
    <property type="match status" value="1"/>
</dbReference>
<dbReference type="InterPro" id="IPR035914">
    <property type="entry name" value="Sperma_CUB_dom_sf"/>
</dbReference>
<feature type="transmembrane region" description="Helical" evidence="3">
    <location>
        <begin position="167"/>
        <end position="194"/>
    </location>
</feature>
<dbReference type="Proteomes" id="UP000694844">
    <property type="component" value="Chromosome 5"/>
</dbReference>
<reference evidence="7" key="1">
    <citation type="submission" date="2025-08" db="UniProtKB">
        <authorList>
            <consortium name="RefSeq"/>
        </authorList>
    </citation>
    <scope>IDENTIFICATION</scope>
    <source>
        <tissue evidence="7">Whole sample</tissue>
    </source>
</reference>
<dbReference type="KEGG" id="cvn:111138138"/>
<dbReference type="Pfam" id="PF00431">
    <property type="entry name" value="CUB"/>
    <property type="match status" value="1"/>
</dbReference>
<accession>A0A8B8F1K2</accession>
<proteinExistence type="predicted"/>
<sequence length="264" mass="30155">MGNKAGLLSVCAKILLLISASRSEENVETITHGKTVLKSPNYPEKYPSNQHKEWIFNQTTGRWAMTIKDFRLEESGQCVKDYLLIRRSVSTYTTPVKLCGFSGSHSYFSEGSYLHITFHSDGSEEDKGFSIEVQHFMNLDEAKAVVNKENKQVKEVKVVTHFEYEELFIGLLCVLSLAAVLFFSMFGLFIFGMLKRRHERVIQRDMIARLQSQVVNPPLERRYSRKGSTKEHNRPDFLRSLSNQSTTALLSYQSAGYPQTADHV</sequence>
<evidence type="ECO:0000313" key="7">
    <source>
        <dbReference type="RefSeq" id="XP_022345683.1"/>
    </source>
</evidence>
<dbReference type="AlphaFoldDB" id="A0A8B8F1K2"/>
<dbReference type="GO" id="GO:0005615">
    <property type="term" value="C:extracellular space"/>
    <property type="evidence" value="ECO:0007669"/>
    <property type="project" value="TreeGrafter"/>
</dbReference>
<dbReference type="InterPro" id="IPR000859">
    <property type="entry name" value="CUB_dom"/>
</dbReference>
<dbReference type="SUPFAM" id="SSF49854">
    <property type="entry name" value="Spermadhesin, CUB domain"/>
    <property type="match status" value="1"/>
</dbReference>
<evidence type="ECO:0000256" key="4">
    <source>
        <dbReference type="SAM" id="SignalP"/>
    </source>
</evidence>
<keyword evidence="4" id="KW-0732">Signal</keyword>
<dbReference type="GeneID" id="111138138"/>
<evidence type="ECO:0000256" key="1">
    <source>
        <dbReference type="ARBA" id="ARBA00023157"/>
    </source>
</evidence>
<dbReference type="PROSITE" id="PS01180">
    <property type="entry name" value="CUB"/>
    <property type="match status" value="1"/>
</dbReference>
<dbReference type="Gene3D" id="2.60.120.290">
    <property type="entry name" value="Spermadhesin, CUB domain"/>
    <property type="match status" value="1"/>
</dbReference>
<keyword evidence="3" id="KW-0472">Membrane</keyword>
<feature type="domain" description="CUB" evidence="5">
    <location>
        <begin position="11"/>
        <end position="136"/>
    </location>
</feature>
<feature type="chain" id="PRO_5034488592" evidence="4">
    <location>
        <begin position="24"/>
        <end position="264"/>
    </location>
</feature>
<dbReference type="GO" id="GO:0004252">
    <property type="term" value="F:serine-type endopeptidase activity"/>
    <property type="evidence" value="ECO:0007669"/>
    <property type="project" value="TreeGrafter"/>
</dbReference>
<keyword evidence="6" id="KW-1185">Reference proteome</keyword>
<organism evidence="6 7">
    <name type="scientific">Crassostrea virginica</name>
    <name type="common">Eastern oyster</name>
    <dbReference type="NCBI Taxonomy" id="6565"/>
    <lineage>
        <taxon>Eukaryota</taxon>
        <taxon>Metazoa</taxon>
        <taxon>Spiralia</taxon>
        <taxon>Lophotrochozoa</taxon>
        <taxon>Mollusca</taxon>
        <taxon>Bivalvia</taxon>
        <taxon>Autobranchia</taxon>
        <taxon>Pteriomorphia</taxon>
        <taxon>Ostreida</taxon>
        <taxon>Ostreoidea</taxon>
        <taxon>Ostreidae</taxon>
        <taxon>Crassostrea</taxon>
    </lineage>
</organism>
<keyword evidence="3" id="KW-1133">Transmembrane helix</keyword>
<dbReference type="PANTHER" id="PTHR24255:SF31">
    <property type="entry name" value="CUBILIN-LIKE PROTEIN"/>
    <property type="match status" value="1"/>
</dbReference>
<name>A0A8B8F1K2_CRAVI</name>
<evidence type="ECO:0000256" key="2">
    <source>
        <dbReference type="PROSITE-ProRule" id="PRU00059"/>
    </source>
</evidence>
<protein>
    <submittedName>
        <fullName evidence="7">Uncharacterized protein LOC111138138</fullName>
    </submittedName>
</protein>
<feature type="signal peptide" evidence="4">
    <location>
        <begin position="1"/>
        <end position="23"/>
    </location>
</feature>
<dbReference type="OrthoDB" id="6145147at2759"/>
<comment type="caution">
    <text evidence="2">Lacks conserved residue(s) required for the propagation of feature annotation.</text>
</comment>
<gene>
    <name evidence="7" type="primary">LOC111138138</name>
</gene>
<evidence type="ECO:0000313" key="6">
    <source>
        <dbReference type="Proteomes" id="UP000694844"/>
    </source>
</evidence>